<evidence type="ECO:0000256" key="11">
    <source>
        <dbReference type="ARBA" id="ARBA00030717"/>
    </source>
</evidence>
<sequence>VTVSKMAAPGTAGVTAAPGGQDEFSRYRSPLVFRYAGADMAFNFSDRKKFGSWRRLWLWLARGQQKLGLPITDEQIQEMESNLDNIDFKMAAEEEKRLRHDVMAHVHTFAHCCPKAAGIIHLGATSCYVGDNTDLIVLRDGFDILLVKLARVISRLSDFAEKHADLPTLGFTHYQPAQLTTVGKRCCLWIQDLCMDLRNLERARNDLRFRGVKGTTGTQASFLQLFEGDHDKVEQLDELVTEMAGFKCAYLVTGQTYSRKVDIDCLSVLSSLGASDFQICTDIRLLANLKEIEEPFEKDQIGSSAMPYKRNPMRSERCCSLARHLMALIMDPLQTAAVQWFERTLDDSANSRVIQFIVKCFLHLGLIESLPPWIPPAPSLHGEVIERHICHELPFMATENVIMAMVKAGGNRQDCHEKIRVLSQQAAAVVKQEGGDNDLIDRVRADPYFGPVHSQLDILLDPKSFIGRAPQQVARFLKEEVRPLLTPFQSKMDVKVELEL</sequence>
<comment type="subunit">
    <text evidence="6">Homotetramer. Residues from neighboring subunits contribute catalytic and substrate-binding residues to each active site.</text>
</comment>
<reference evidence="16" key="1">
    <citation type="submission" date="2011-08" db="EMBL/GenBank/DDBJ databases">
        <title>The draft genome of Latimeria chalumnae.</title>
        <authorList>
            <person name="Di Palma F."/>
            <person name="Alfoldi J."/>
            <person name="Johnson J."/>
            <person name="Berlin A."/>
            <person name="Gnerre S."/>
            <person name="Jaffe D."/>
            <person name="MacCallum I."/>
            <person name="Young S."/>
            <person name="Walker B.J."/>
            <person name="Lander E."/>
            <person name="Lindblad-Toh K."/>
        </authorList>
    </citation>
    <scope>NUCLEOTIDE SEQUENCE [LARGE SCALE GENOMIC DNA]</scope>
    <source>
        <strain evidence="16">Wild caught</strain>
    </source>
</reference>
<keyword evidence="9 13" id="KW-0658">Purine biosynthesis</keyword>
<dbReference type="Ensembl" id="ENSLACT00000002550.1">
    <property type="protein sequence ID" value="ENSLACP00000002530.1"/>
    <property type="gene ID" value="ENSLACG00000002260.1"/>
</dbReference>
<evidence type="ECO:0000256" key="9">
    <source>
        <dbReference type="ARBA" id="ARBA00022755"/>
    </source>
</evidence>
<dbReference type="PANTHER" id="PTHR43172:SF1">
    <property type="entry name" value="ADENYLOSUCCINATE LYASE"/>
    <property type="match status" value="1"/>
</dbReference>
<dbReference type="GO" id="GO:0005829">
    <property type="term" value="C:cytosol"/>
    <property type="evidence" value="ECO:0007669"/>
    <property type="project" value="TreeGrafter"/>
</dbReference>
<evidence type="ECO:0000256" key="5">
    <source>
        <dbReference type="ARBA" id="ARBA00008273"/>
    </source>
</evidence>
<proteinExistence type="inferred from homology"/>
<dbReference type="SUPFAM" id="SSF48557">
    <property type="entry name" value="L-aspartase-like"/>
    <property type="match status" value="1"/>
</dbReference>
<dbReference type="InterPro" id="IPR008948">
    <property type="entry name" value="L-Aspartase-like"/>
</dbReference>
<evidence type="ECO:0000256" key="3">
    <source>
        <dbReference type="ARBA" id="ARBA00004706"/>
    </source>
</evidence>
<reference evidence="15" key="3">
    <citation type="submission" date="2025-09" db="UniProtKB">
        <authorList>
            <consortium name="Ensembl"/>
        </authorList>
    </citation>
    <scope>IDENTIFICATION</scope>
</reference>
<dbReference type="AlphaFoldDB" id="H2ZYQ9"/>
<dbReference type="InterPro" id="IPR022761">
    <property type="entry name" value="Fumarate_lyase_N"/>
</dbReference>
<dbReference type="eggNOG" id="KOG2700">
    <property type="taxonomic scope" value="Eukaryota"/>
</dbReference>
<evidence type="ECO:0000256" key="8">
    <source>
        <dbReference type="ARBA" id="ARBA00017058"/>
    </source>
</evidence>
<dbReference type="GO" id="GO:0044208">
    <property type="term" value="P:'de novo' AMP biosynthetic process"/>
    <property type="evidence" value="ECO:0007669"/>
    <property type="project" value="UniProtKB-UniPathway"/>
</dbReference>
<feature type="domain" description="Adenylosuccinate lyase C-terminal" evidence="14">
    <location>
        <begin position="393"/>
        <end position="477"/>
    </location>
</feature>
<organism evidence="15 16">
    <name type="scientific">Latimeria chalumnae</name>
    <name type="common">Coelacanth</name>
    <dbReference type="NCBI Taxonomy" id="7897"/>
    <lineage>
        <taxon>Eukaryota</taxon>
        <taxon>Metazoa</taxon>
        <taxon>Chordata</taxon>
        <taxon>Craniata</taxon>
        <taxon>Vertebrata</taxon>
        <taxon>Euteleostomi</taxon>
        <taxon>Coelacanthiformes</taxon>
        <taxon>Coelacanthidae</taxon>
        <taxon>Latimeria</taxon>
    </lineage>
</organism>
<dbReference type="GO" id="GO:0022008">
    <property type="term" value="P:neurogenesis"/>
    <property type="evidence" value="ECO:0007669"/>
    <property type="project" value="Ensembl"/>
</dbReference>
<dbReference type="GO" id="GO:0070626">
    <property type="term" value="F:(S)-2-(5-amino-1-(5-phospho-D-ribosyl)imidazole-4-carboxamido) succinate lyase (fumarate-forming) activity"/>
    <property type="evidence" value="ECO:0007669"/>
    <property type="project" value="RHEA"/>
</dbReference>
<evidence type="ECO:0000256" key="4">
    <source>
        <dbReference type="ARBA" id="ARBA00004734"/>
    </source>
</evidence>
<accession>H2ZYQ9</accession>
<dbReference type="Gene3D" id="1.10.40.30">
    <property type="entry name" value="Fumarase/aspartase (C-terminal domain)"/>
    <property type="match status" value="1"/>
</dbReference>
<dbReference type="Proteomes" id="UP000008672">
    <property type="component" value="Unassembled WGS sequence"/>
</dbReference>
<gene>
    <name evidence="15" type="primary">ADSL</name>
</gene>
<keyword evidence="16" id="KW-1185">Reference proteome</keyword>
<dbReference type="NCBIfam" id="TIGR00928">
    <property type="entry name" value="purB"/>
    <property type="match status" value="1"/>
</dbReference>
<dbReference type="Gene3D" id="1.10.275.60">
    <property type="match status" value="1"/>
</dbReference>
<comment type="catalytic activity">
    <reaction evidence="12 13">
        <text>N(6)-(1,2-dicarboxyethyl)-AMP = fumarate + AMP</text>
        <dbReference type="Rhea" id="RHEA:16853"/>
        <dbReference type="ChEBI" id="CHEBI:29806"/>
        <dbReference type="ChEBI" id="CHEBI:57567"/>
        <dbReference type="ChEBI" id="CHEBI:456215"/>
        <dbReference type="EC" id="4.3.2.2"/>
    </reaction>
</comment>
<dbReference type="Gene3D" id="1.20.200.10">
    <property type="entry name" value="Fumarase/aspartase (Central domain)"/>
    <property type="match status" value="1"/>
</dbReference>
<dbReference type="Pfam" id="PF00206">
    <property type="entry name" value="Lyase_1"/>
    <property type="match status" value="1"/>
</dbReference>
<dbReference type="InterPro" id="IPR000362">
    <property type="entry name" value="Fumarate_lyase_fam"/>
</dbReference>
<dbReference type="EMBL" id="AFYH01055761">
    <property type="status" value="NOT_ANNOTATED_CDS"/>
    <property type="molecule type" value="Genomic_DNA"/>
</dbReference>
<comment type="catalytic activity">
    <reaction evidence="1 13">
        <text>(2S)-2-[5-amino-1-(5-phospho-beta-D-ribosyl)imidazole-4-carboxamido]succinate = 5-amino-1-(5-phospho-beta-D-ribosyl)imidazole-4-carboxamide + fumarate</text>
        <dbReference type="Rhea" id="RHEA:23920"/>
        <dbReference type="ChEBI" id="CHEBI:29806"/>
        <dbReference type="ChEBI" id="CHEBI:58443"/>
        <dbReference type="ChEBI" id="CHEBI:58475"/>
        <dbReference type="EC" id="4.3.2.2"/>
    </reaction>
</comment>
<dbReference type="FunFam" id="1.10.275.60:FF:000001">
    <property type="entry name" value="Adenylosuccinate lyase"/>
    <property type="match status" value="1"/>
</dbReference>
<dbReference type="CDD" id="cd03302">
    <property type="entry name" value="Adenylsuccinate_lyase_2"/>
    <property type="match status" value="1"/>
</dbReference>
<dbReference type="EMBL" id="AFYH01055763">
    <property type="status" value="NOT_ANNOTATED_CDS"/>
    <property type="molecule type" value="Genomic_DNA"/>
</dbReference>
<dbReference type="UniPathway" id="UPA00074">
    <property type="reaction ID" value="UER00132"/>
</dbReference>
<dbReference type="InterPro" id="IPR004769">
    <property type="entry name" value="Pur_lyase"/>
</dbReference>
<evidence type="ECO:0000259" key="14">
    <source>
        <dbReference type="SMART" id="SM00998"/>
    </source>
</evidence>
<dbReference type="GO" id="GO:0004018">
    <property type="term" value="F:N6-(1,2-dicarboxyethyl)AMP AMP-lyase (fumarate-forming) activity"/>
    <property type="evidence" value="ECO:0007669"/>
    <property type="project" value="InterPro"/>
</dbReference>
<dbReference type="EC" id="4.3.2.2" evidence="7 13"/>
<reference evidence="15" key="2">
    <citation type="submission" date="2025-08" db="UniProtKB">
        <authorList>
            <consortium name="Ensembl"/>
        </authorList>
    </citation>
    <scope>IDENTIFICATION</scope>
</reference>
<dbReference type="Bgee" id="ENSLACG00000002260">
    <property type="expression patterns" value="Expressed in muscle tissue and 6 other cell types or tissues"/>
</dbReference>
<evidence type="ECO:0000256" key="2">
    <source>
        <dbReference type="ARBA" id="ARBA00002971"/>
    </source>
</evidence>
<dbReference type="GO" id="GO:0060271">
    <property type="term" value="P:cilium assembly"/>
    <property type="evidence" value="ECO:0007669"/>
    <property type="project" value="Ensembl"/>
</dbReference>
<dbReference type="UniPathway" id="UPA00075">
    <property type="reaction ID" value="UER00336"/>
</dbReference>
<dbReference type="InterPro" id="IPR020557">
    <property type="entry name" value="Fumarate_lyase_CS"/>
</dbReference>
<evidence type="ECO:0000256" key="12">
    <source>
        <dbReference type="ARBA" id="ARBA00047513"/>
    </source>
</evidence>
<dbReference type="OMA" id="VQENAMK"/>
<comment type="function">
    <text evidence="2">Catalyzes two non-sequential steps in de novo AMP synthesis: converts (S)-2-(5-amino-1-(5-phospho-D-ribosyl)imidazole-4-carboxamido)succinate (SAICAR) to fumarate plus 5-amino-1-(5-phospho-D-ribosyl)imidazole-4-carboxamide, and thereby also contributes to de novo IMP synthesis, and converts succinyladenosine monophosphate (SAMP) to AMP and fumarate.</text>
</comment>
<dbReference type="Pfam" id="PF10397">
    <property type="entry name" value="ADSL_C"/>
    <property type="match status" value="1"/>
</dbReference>
<dbReference type="EMBL" id="AFYH01055760">
    <property type="status" value="NOT_ANNOTATED_CDS"/>
    <property type="molecule type" value="Genomic_DNA"/>
</dbReference>
<dbReference type="SMART" id="SM00998">
    <property type="entry name" value="ADSL_C"/>
    <property type="match status" value="1"/>
</dbReference>
<evidence type="ECO:0000256" key="1">
    <source>
        <dbReference type="ARBA" id="ARBA00000598"/>
    </source>
</evidence>
<dbReference type="InterPro" id="IPR019468">
    <property type="entry name" value="AdenyloSucc_lyase_C"/>
</dbReference>
<dbReference type="FunFam" id="1.10.40.30:FF:000005">
    <property type="entry name" value="Adenylosuccinate lyase"/>
    <property type="match status" value="1"/>
</dbReference>
<name>H2ZYQ9_LATCH</name>
<dbReference type="InParanoid" id="H2ZYQ9"/>
<dbReference type="PRINTS" id="PR00149">
    <property type="entry name" value="FUMRATELYASE"/>
</dbReference>
<comment type="pathway">
    <text evidence="4 13">Purine metabolism; AMP biosynthesis via de novo pathway; AMP from IMP: step 2/2.</text>
</comment>
<evidence type="ECO:0000256" key="10">
    <source>
        <dbReference type="ARBA" id="ARBA00023239"/>
    </source>
</evidence>
<keyword evidence="10 13" id="KW-0456">Lyase</keyword>
<protein>
    <recommendedName>
        <fullName evidence="8 13">Adenylosuccinate lyase</fullName>
        <shortName evidence="13">ASL</shortName>
        <ecNumber evidence="7 13">4.3.2.2</ecNumber>
    </recommendedName>
    <alternativeName>
        <fullName evidence="11 13">Adenylosuccinase</fullName>
    </alternativeName>
</protein>
<evidence type="ECO:0000256" key="7">
    <source>
        <dbReference type="ARBA" id="ARBA00012339"/>
    </source>
</evidence>
<dbReference type="EMBL" id="AFYH01055762">
    <property type="status" value="NOT_ANNOTATED_CDS"/>
    <property type="molecule type" value="Genomic_DNA"/>
</dbReference>
<evidence type="ECO:0000256" key="13">
    <source>
        <dbReference type="RuleBase" id="RU361172"/>
    </source>
</evidence>
<evidence type="ECO:0000313" key="16">
    <source>
        <dbReference type="Proteomes" id="UP000008672"/>
    </source>
</evidence>
<dbReference type="PANTHER" id="PTHR43172">
    <property type="entry name" value="ADENYLOSUCCINATE LYASE"/>
    <property type="match status" value="1"/>
</dbReference>
<dbReference type="STRING" id="7897.ENSLACP00000002530"/>
<evidence type="ECO:0000313" key="15">
    <source>
        <dbReference type="Ensembl" id="ENSLACP00000002530.1"/>
    </source>
</evidence>
<dbReference type="FunCoup" id="H2ZYQ9">
    <property type="interactions" value="1625"/>
</dbReference>
<comment type="pathway">
    <text evidence="3 13">Purine metabolism; IMP biosynthesis via de novo pathway; 5-amino-1-(5-phospho-D-ribosyl)imidazole-4-carboxamide from 5-amino-1-(5-phospho-D-ribosyl)imidazole-4-carboxylate: step 2/2.</text>
</comment>
<dbReference type="HOGENOM" id="CLU_030949_1_1_1"/>
<evidence type="ECO:0000256" key="6">
    <source>
        <dbReference type="ARBA" id="ARBA00011668"/>
    </source>
</evidence>
<dbReference type="PROSITE" id="PS00163">
    <property type="entry name" value="FUMARATE_LYASES"/>
    <property type="match status" value="1"/>
</dbReference>
<dbReference type="GO" id="GO:0006189">
    <property type="term" value="P:'de novo' IMP biosynthetic process"/>
    <property type="evidence" value="ECO:0007669"/>
    <property type="project" value="UniProtKB-UniPathway"/>
</dbReference>
<comment type="similarity">
    <text evidence="5 13">Belongs to the lyase 1 family. Adenylosuccinate lyase subfamily.</text>
</comment>
<dbReference type="GeneTree" id="ENSGT00950000183122"/>